<accession>A0A2N0NVH8</accession>
<dbReference type="Proteomes" id="UP000232722">
    <property type="component" value="Unassembled WGS sequence"/>
</dbReference>
<evidence type="ECO:0000313" key="2">
    <source>
        <dbReference type="Proteomes" id="UP000232722"/>
    </source>
</evidence>
<dbReference type="EMBL" id="LLXJ01002591">
    <property type="protein sequence ID" value="PKB98535.1"/>
    <property type="molecule type" value="Genomic_DNA"/>
</dbReference>
<organism evidence="1 2">
    <name type="scientific">Rhizophagus irregularis</name>
    <dbReference type="NCBI Taxonomy" id="588596"/>
    <lineage>
        <taxon>Eukaryota</taxon>
        <taxon>Fungi</taxon>
        <taxon>Fungi incertae sedis</taxon>
        <taxon>Mucoromycota</taxon>
        <taxon>Glomeromycotina</taxon>
        <taxon>Glomeromycetes</taxon>
        <taxon>Glomerales</taxon>
        <taxon>Glomeraceae</taxon>
        <taxon>Rhizophagus</taxon>
    </lineage>
</organism>
<comment type="caution">
    <text evidence="1">The sequence shown here is derived from an EMBL/GenBank/DDBJ whole genome shotgun (WGS) entry which is preliminary data.</text>
</comment>
<reference evidence="1 2" key="2">
    <citation type="submission" date="2017-09" db="EMBL/GenBank/DDBJ databases">
        <title>Extensive intraspecific genome diversity in a model arbuscular mycorrhizal fungus.</title>
        <authorList>
            <person name="Chen E.C."/>
            <person name="Morin E."/>
            <person name="Beaudet D."/>
            <person name="Noel J."/>
            <person name="Ndikumana S."/>
            <person name="Charron P."/>
            <person name="St-Onge C."/>
            <person name="Giorgi J."/>
            <person name="Grigoriev I.V."/>
            <person name="Roux C."/>
            <person name="Martin F.M."/>
            <person name="Corradi N."/>
        </authorList>
    </citation>
    <scope>NUCLEOTIDE SEQUENCE [LARGE SCALE GENOMIC DNA]</scope>
    <source>
        <strain evidence="1 2">A5</strain>
    </source>
</reference>
<name>A0A2N0NVH8_9GLOM</name>
<protein>
    <submittedName>
        <fullName evidence="1">Uncharacterized protein</fullName>
    </submittedName>
</protein>
<gene>
    <name evidence="1" type="ORF">RhiirA5_431224</name>
</gene>
<proteinExistence type="predicted"/>
<dbReference type="AlphaFoldDB" id="A0A2N0NVH8"/>
<reference evidence="1 2" key="1">
    <citation type="submission" date="2016-04" db="EMBL/GenBank/DDBJ databases">
        <title>Genome analyses suggest a sexual origin of heterokaryosis in a supposedly ancient asexual fungus.</title>
        <authorList>
            <person name="Ropars J."/>
            <person name="Sedzielewska K."/>
            <person name="Noel J."/>
            <person name="Charron P."/>
            <person name="Farinelli L."/>
            <person name="Marton T."/>
            <person name="Kruger M."/>
            <person name="Pelin A."/>
            <person name="Brachmann A."/>
            <person name="Corradi N."/>
        </authorList>
    </citation>
    <scope>NUCLEOTIDE SEQUENCE [LARGE SCALE GENOMIC DNA]</scope>
    <source>
        <strain evidence="1 2">A5</strain>
    </source>
</reference>
<sequence>MDGTKLKGFGRFGYSDIFILKGIGNSNVSLELKYISLVGLLKNQKNKFNSNDLESLDKIIEEEDEEILLKRLYTYWSKENKENKQTTIGEVLDNGINQLKLYMNVISKGRTIDYSSSGIIDKRIKVTKSNPNKLKGFVILVIGFRRILLRSVEDVISNYLYEKI</sequence>
<evidence type="ECO:0000313" key="1">
    <source>
        <dbReference type="EMBL" id="PKB98535.1"/>
    </source>
</evidence>